<dbReference type="EC" id="3.1.1.61" evidence="5"/>
<dbReference type="EC" id="3.5.1.44" evidence="5"/>
<evidence type="ECO:0000313" key="11">
    <source>
        <dbReference type="Proteomes" id="UP000317155"/>
    </source>
</evidence>
<dbReference type="GO" id="GO:0000156">
    <property type="term" value="F:phosphorelay response regulator activity"/>
    <property type="evidence" value="ECO:0007669"/>
    <property type="project" value="InterPro"/>
</dbReference>
<evidence type="ECO:0000256" key="3">
    <source>
        <dbReference type="ARBA" id="ARBA00022801"/>
    </source>
</evidence>
<evidence type="ECO:0000256" key="7">
    <source>
        <dbReference type="PROSITE-ProRule" id="PRU00169"/>
    </source>
</evidence>
<dbReference type="CDD" id="cd17541">
    <property type="entry name" value="REC_CheB-like"/>
    <property type="match status" value="1"/>
</dbReference>
<protein>
    <recommendedName>
        <fullName evidence="5">Protein-glutamate methylesterase/protein-glutamine glutaminase</fullName>
        <ecNumber evidence="5">3.1.1.61</ecNumber>
        <ecNumber evidence="5">3.5.1.44</ecNumber>
    </recommendedName>
</protein>
<evidence type="ECO:0000256" key="1">
    <source>
        <dbReference type="ARBA" id="ARBA00022490"/>
    </source>
</evidence>
<sequence length="353" mass="37764">MTRKIRVLIVDDSALVRQILTQGLSMDPGLEIVGAAVDPYSARDLIVKHKPDVMTLDVEMPRMDGLEFLRKLMPQYPIPVVMVSSLTQTGKQITLDCLEAGAVDFVAKPTSNMAQGLSAMLAELRTKVKIASTVNVSHWKNRRDQLPGRGLARPVKALAESTDKVIAIGASTGGTEAIKSVITGFPGNMPGVVIVQHMPAGFTKMFSDRLNQLCAMEVKEAETGDRIMTGRVLVAPGGKHMRVRRSGGIYQVTCDDGELVSGHRPSVDVLMHSVAEQVARNAIGIMLTGMGGDGSGGMLAMRQAGARTLAQDEATSVVFGMPKVAYEKGGAERLVPLPEIAPATIRLLSERTP</sequence>
<dbReference type="InterPro" id="IPR000673">
    <property type="entry name" value="Sig_transdc_resp-reg_Me-estase"/>
</dbReference>
<keyword evidence="3 5" id="KW-0378">Hydrolase</keyword>
<comment type="catalytic activity">
    <reaction evidence="5">
        <text>L-glutaminyl-[protein] + H2O = L-glutamyl-[protein] + NH4(+)</text>
        <dbReference type="Rhea" id="RHEA:16441"/>
        <dbReference type="Rhea" id="RHEA-COMP:10207"/>
        <dbReference type="Rhea" id="RHEA-COMP:10208"/>
        <dbReference type="ChEBI" id="CHEBI:15377"/>
        <dbReference type="ChEBI" id="CHEBI:28938"/>
        <dbReference type="ChEBI" id="CHEBI:29973"/>
        <dbReference type="ChEBI" id="CHEBI:30011"/>
        <dbReference type="EC" id="3.5.1.44"/>
    </reaction>
</comment>
<dbReference type="PROSITE" id="PS50110">
    <property type="entry name" value="RESPONSE_REGULATORY"/>
    <property type="match status" value="1"/>
</dbReference>
<dbReference type="HAMAP" id="MF_00099">
    <property type="entry name" value="CheB_chemtxs"/>
    <property type="match status" value="1"/>
</dbReference>
<keyword evidence="11" id="KW-1185">Reference proteome</keyword>
<evidence type="ECO:0000256" key="4">
    <source>
        <dbReference type="ARBA" id="ARBA00048267"/>
    </source>
</evidence>
<dbReference type="AlphaFoldDB" id="A0A550JIQ0"/>
<dbReference type="Proteomes" id="UP000317155">
    <property type="component" value="Unassembled WGS sequence"/>
</dbReference>
<dbReference type="RefSeq" id="WP_092055433.1">
    <property type="nucleotide sequence ID" value="NZ_FOJJ01000012.1"/>
</dbReference>
<evidence type="ECO:0000259" key="8">
    <source>
        <dbReference type="PROSITE" id="PS50110"/>
    </source>
</evidence>
<comment type="similarity">
    <text evidence="5">Belongs to the CheB family.</text>
</comment>
<comment type="domain">
    <text evidence="5">Contains a C-terminal catalytic domain, and an N-terminal region which modulates catalytic activity.</text>
</comment>
<comment type="subcellular location">
    <subcellularLocation>
        <location evidence="5">Cytoplasm</location>
    </subcellularLocation>
</comment>
<dbReference type="CDD" id="cd16432">
    <property type="entry name" value="CheB_Rec"/>
    <property type="match status" value="1"/>
</dbReference>
<feature type="active site" evidence="5 6">
    <location>
        <position position="197"/>
    </location>
</feature>
<dbReference type="PIRSF" id="PIRSF000876">
    <property type="entry name" value="RR_chemtxs_CheB"/>
    <property type="match status" value="1"/>
</dbReference>
<dbReference type="EMBL" id="VJVV01000002">
    <property type="protein sequence ID" value="TRO83066.1"/>
    <property type="molecule type" value="Genomic_DNA"/>
</dbReference>
<dbReference type="InterPro" id="IPR001789">
    <property type="entry name" value="Sig_transdc_resp-reg_receiver"/>
</dbReference>
<keyword evidence="1 5" id="KW-0963">Cytoplasm</keyword>
<dbReference type="NCBIfam" id="NF001965">
    <property type="entry name" value="PRK00742.1"/>
    <property type="match status" value="1"/>
</dbReference>
<name>A0A550JIQ0_9BACT</name>
<dbReference type="SMART" id="SM00448">
    <property type="entry name" value="REC"/>
    <property type="match status" value="1"/>
</dbReference>
<dbReference type="OrthoDB" id="9793421at2"/>
<dbReference type="InterPro" id="IPR008248">
    <property type="entry name" value="CheB-like"/>
</dbReference>
<evidence type="ECO:0000256" key="6">
    <source>
        <dbReference type="PROSITE-ProRule" id="PRU00050"/>
    </source>
</evidence>
<dbReference type="InterPro" id="IPR035909">
    <property type="entry name" value="CheB_C"/>
</dbReference>
<feature type="domain" description="CheB-type methylesterase" evidence="9">
    <location>
        <begin position="159"/>
        <end position="351"/>
    </location>
</feature>
<organism evidence="10 11">
    <name type="scientific">Trichloromonas acetexigens</name>
    <dbReference type="NCBI Taxonomy" id="38815"/>
    <lineage>
        <taxon>Bacteria</taxon>
        <taxon>Pseudomonadati</taxon>
        <taxon>Thermodesulfobacteriota</taxon>
        <taxon>Desulfuromonadia</taxon>
        <taxon>Desulfuromonadales</taxon>
        <taxon>Trichloromonadaceae</taxon>
        <taxon>Trichloromonas</taxon>
    </lineage>
</organism>
<comment type="PTM">
    <text evidence="5">Phosphorylated by CheA. Phosphorylation of the N-terminal regulatory domain activates the methylesterase activity.</text>
</comment>
<dbReference type="SUPFAM" id="SSF52172">
    <property type="entry name" value="CheY-like"/>
    <property type="match status" value="1"/>
</dbReference>
<feature type="modified residue" description="4-aspartylphosphate" evidence="5 7">
    <location>
        <position position="57"/>
    </location>
</feature>
<dbReference type="GO" id="GO:0050568">
    <property type="term" value="F:protein-glutamine glutaminase activity"/>
    <property type="evidence" value="ECO:0007669"/>
    <property type="project" value="UniProtKB-UniRule"/>
</dbReference>
<dbReference type="Pfam" id="PF01339">
    <property type="entry name" value="CheB_methylest"/>
    <property type="match status" value="1"/>
</dbReference>
<accession>A0A550JIQ0</accession>
<dbReference type="NCBIfam" id="NF009206">
    <property type="entry name" value="PRK12555.1"/>
    <property type="match status" value="1"/>
</dbReference>
<evidence type="ECO:0000259" key="9">
    <source>
        <dbReference type="PROSITE" id="PS50122"/>
    </source>
</evidence>
<evidence type="ECO:0000256" key="2">
    <source>
        <dbReference type="ARBA" id="ARBA00022500"/>
    </source>
</evidence>
<feature type="domain" description="Response regulatory" evidence="8">
    <location>
        <begin position="6"/>
        <end position="123"/>
    </location>
</feature>
<comment type="catalytic activity">
    <reaction evidence="4 5">
        <text>[protein]-L-glutamate 5-O-methyl ester + H2O = L-glutamyl-[protein] + methanol + H(+)</text>
        <dbReference type="Rhea" id="RHEA:23236"/>
        <dbReference type="Rhea" id="RHEA-COMP:10208"/>
        <dbReference type="Rhea" id="RHEA-COMP:10311"/>
        <dbReference type="ChEBI" id="CHEBI:15377"/>
        <dbReference type="ChEBI" id="CHEBI:15378"/>
        <dbReference type="ChEBI" id="CHEBI:17790"/>
        <dbReference type="ChEBI" id="CHEBI:29973"/>
        <dbReference type="ChEBI" id="CHEBI:82795"/>
        <dbReference type="EC" id="3.1.1.61"/>
    </reaction>
</comment>
<dbReference type="PROSITE" id="PS50122">
    <property type="entry name" value="CHEB"/>
    <property type="match status" value="1"/>
</dbReference>
<dbReference type="GO" id="GO:0005737">
    <property type="term" value="C:cytoplasm"/>
    <property type="evidence" value="ECO:0007669"/>
    <property type="project" value="UniProtKB-SubCell"/>
</dbReference>
<comment type="caution">
    <text evidence="10">The sequence shown here is derived from an EMBL/GenBank/DDBJ whole genome shotgun (WGS) entry which is preliminary data.</text>
</comment>
<keyword evidence="2 5" id="KW-0145">Chemotaxis</keyword>
<evidence type="ECO:0000256" key="5">
    <source>
        <dbReference type="HAMAP-Rule" id="MF_00099"/>
    </source>
</evidence>
<keyword evidence="5 7" id="KW-0597">Phosphoprotein</keyword>
<proteinExistence type="inferred from homology"/>
<dbReference type="PANTHER" id="PTHR42872:SF6">
    <property type="entry name" value="PROTEIN-GLUTAMATE METHYLESTERASE_PROTEIN-GLUTAMINE GLUTAMINASE"/>
    <property type="match status" value="1"/>
</dbReference>
<gene>
    <name evidence="5" type="primary">cheB</name>
    <name evidence="10" type="ORF">FL622_03005</name>
</gene>
<dbReference type="InterPro" id="IPR011006">
    <property type="entry name" value="CheY-like_superfamily"/>
</dbReference>
<dbReference type="Gene3D" id="3.40.50.180">
    <property type="entry name" value="Methylesterase CheB, C-terminal domain"/>
    <property type="match status" value="1"/>
</dbReference>
<dbReference type="SUPFAM" id="SSF52738">
    <property type="entry name" value="Methylesterase CheB, C-terminal domain"/>
    <property type="match status" value="1"/>
</dbReference>
<feature type="active site" evidence="5 6">
    <location>
        <position position="293"/>
    </location>
</feature>
<dbReference type="GO" id="GO:0006935">
    <property type="term" value="P:chemotaxis"/>
    <property type="evidence" value="ECO:0007669"/>
    <property type="project" value="UniProtKB-UniRule"/>
</dbReference>
<evidence type="ECO:0000313" key="10">
    <source>
        <dbReference type="EMBL" id="TRO83066.1"/>
    </source>
</evidence>
<dbReference type="Gene3D" id="3.40.50.2300">
    <property type="match status" value="1"/>
</dbReference>
<comment type="function">
    <text evidence="5">Involved in chemotaxis. Part of a chemotaxis signal transduction system that modulates chemotaxis in response to various stimuli. Catalyzes the demethylation of specific methylglutamate residues introduced into the chemoreceptors (methyl-accepting chemotaxis proteins or MCP) by CheR. Also mediates the irreversible deamidation of specific glutamine residues to glutamic acid.</text>
</comment>
<dbReference type="GO" id="GO:0008984">
    <property type="term" value="F:protein-glutamate methylesterase activity"/>
    <property type="evidence" value="ECO:0007669"/>
    <property type="project" value="UniProtKB-UniRule"/>
</dbReference>
<reference evidence="10 11" key="1">
    <citation type="submission" date="2019-07" db="EMBL/GenBank/DDBJ databases">
        <title>Insights of Desulfuromonas acetexigens electromicrobiology.</title>
        <authorList>
            <person name="Katuri K."/>
            <person name="Sapireddy V."/>
            <person name="Shaw D.R."/>
            <person name="Saikaly P."/>
        </authorList>
    </citation>
    <scope>NUCLEOTIDE SEQUENCE [LARGE SCALE GENOMIC DNA]</scope>
    <source>
        <strain evidence="10 11">2873</strain>
    </source>
</reference>
<dbReference type="PANTHER" id="PTHR42872">
    <property type="entry name" value="PROTEIN-GLUTAMATE METHYLESTERASE/PROTEIN-GLUTAMINE GLUTAMINASE"/>
    <property type="match status" value="1"/>
</dbReference>
<feature type="active site" evidence="5 6">
    <location>
        <position position="171"/>
    </location>
</feature>
<dbReference type="Pfam" id="PF00072">
    <property type="entry name" value="Response_reg"/>
    <property type="match status" value="1"/>
</dbReference>